<dbReference type="PROSITE" id="PS50928">
    <property type="entry name" value="ABC_TM1"/>
    <property type="match status" value="1"/>
</dbReference>
<comment type="caution">
    <text evidence="10">The sequence shown here is derived from an EMBL/GenBank/DDBJ whole genome shotgun (WGS) entry which is preliminary data.</text>
</comment>
<organism evidence="10 11">
    <name type="scientific">Aestuariirhabdus litorea</name>
    <dbReference type="NCBI Taxonomy" id="2528527"/>
    <lineage>
        <taxon>Bacteria</taxon>
        <taxon>Pseudomonadati</taxon>
        <taxon>Pseudomonadota</taxon>
        <taxon>Gammaproteobacteria</taxon>
        <taxon>Oceanospirillales</taxon>
        <taxon>Aestuariirhabdaceae</taxon>
        <taxon>Aestuariirhabdus</taxon>
    </lineage>
</organism>
<evidence type="ECO:0000256" key="5">
    <source>
        <dbReference type="ARBA" id="ARBA00022692"/>
    </source>
</evidence>
<protein>
    <submittedName>
        <fullName evidence="10">ABC transporter permease</fullName>
    </submittedName>
</protein>
<dbReference type="PANTHER" id="PTHR42929:SF5">
    <property type="entry name" value="ABC TRANSPORTER PERMEASE PROTEIN"/>
    <property type="match status" value="1"/>
</dbReference>
<dbReference type="InterPro" id="IPR000515">
    <property type="entry name" value="MetI-like"/>
</dbReference>
<keyword evidence="3 8" id="KW-0813">Transport</keyword>
<dbReference type="PANTHER" id="PTHR42929">
    <property type="entry name" value="INNER MEMBRANE ABC TRANSPORTER PERMEASE PROTEIN YDCU-RELATED-RELATED"/>
    <property type="match status" value="1"/>
</dbReference>
<dbReference type="CDD" id="cd06261">
    <property type="entry name" value="TM_PBP2"/>
    <property type="match status" value="1"/>
</dbReference>
<dbReference type="Gene3D" id="1.10.3720.10">
    <property type="entry name" value="MetI-like"/>
    <property type="match status" value="1"/>
</dbReference>
<dbReference type="GO" id="GO:0005886">
    <property type="term" value="C:plasma membrane"/>
    <property type="evidence" value="ECO:0007669"/>
    <property type="project" value="UniProtKB-SubCell"/>
</dbReference>
<dbReference type="RefSeq" id="WP_125017428.1">
    <property type="nucleotide sequence ID" value="NZ_QWEZ01000002.1"/>
</dbReference>
<accession>A0A3P3VL17</accession>
<evidence type="ECO:0000256" key="4">
    <source>
        <dbReference type="ARBA" id="ARBA00022475"/>
    </source>
</evidence>
<keyword evidence="11" id="KW-1185">Reference proteome</keyword>
<feature type="domain" description="ABC transmembrane type-1" evidence="9">
    <location>
        <begin position="199"/>
        <end position="405"/>
    </location>
</feature>
<feature type="transmembrane region" description="Helical" evidence="8">
    <location>
        <begin position="281"/>
        <end position="301"/>
    </location>
</feature>
<comment type="subcellular location">
    <subcellularLocation>
        <location evidence="1 8">Cell membrane</location>
        <topology evidence="1 8">Multi-pass membrane protein</topology>
    </subcellularLocation>
</comment>
<keyword evidence="7 8" id="KW-0472">Membrane</keyword>
<keyword evidence="5 8" id="KW-0812">Transmembrane</keyword>
<name>A0A3P3VL17_9GAMM</name>
<evidence type="ECO:0000256" key="3">
    <source>
        <dbReference type="ARBA" id="ARBA00022448"/>
    </source>
</evidence>
<evidence type="ECO:0000256" key="8">
    <source>
        <dbReference type="RuleBase" id="RU363032"/>
    </source>
</evidence>
<evidence type="ECO:0000256" key="7">
    <source>
        <dbReference type="ARBA" id="ARBA00023136"/>
    </source>
</evidence>
<evidence type="ECO:0000256" key="6">
    <source>
        <dbReference type="ARBA" id="ARBA00022989"/>
    </source>
</evidence>
<feature type="transmembrane region" description="Helical" evidence="8">
    <location>
        <begin position="31"/>
        <end position="53"/>
    </location>
</feature>
<evidence type="ECO:0000256" key="2">
    <source>
        <dbReference type="ARBA" id="ARBA00007069"/>
    </source>
</evidence>
<feature type="transmembrane region" description="Helical" evidence="8">
    <location>
        <begin position="205"/>
        <end position="226"/>
    </location>
</feature>
<dbReference type="SUPFAM" id="SSF161098">
    <property type="entry name" value="MetI-like"/>
    <property type="match status" value="1"/>
</dbReference>
<keyword evidence="6 8" id="KW-1133">Transmembrane helix</keyword>
<keyword evidence="4" id="KW-1003">Cell membrane</keyword>
<dbReference type="AlphaFoldDB" id="A0A3P3VL17"/>
<sequence length="417" mass="46507">MSMSADTPADEQGIDPQLKARLRKAERFLKIRALLLVVPLMLFVLFTFVMPLAEMLYRSVHNPVLVEAMPEVARLMQEWDSQELPGEEIYAAVGKALVEARKEKTIGRIANRLNSEYSGMRSLLTGSARKLQRYKGDDYKNFMLQLDPDWGEAETWGAFKVLSSEYTLTHYLAAFDMQYDSKGKIVPQPEERQIYVDMLLKTLKLSLLVTVFCVLLGYPLAYYLSILPPSKSNLLMILVLLPFWTSLLVRTSSWIVMLQGQGVVNSVLLGLGVIGEPLDMMYNQIGTVVAMTHILLPFMILPTYSVMKSISPVYMRAARSLGATPAHAFMRVYFPQTVPGLSAGAILVFILSIGYYITPALVGGRTGQMISNLIAYHMQTSLNWGLGAALAGSLLVVVLVLYWIYNRLVGASQMKLG</sequence>
<evidence type="ECO:0000313" key="11">
    <source>
        <dbReference type="Proteomes" id="UP000280792"/>
    </source>
</evidence>
<dbReference type="Proteomes" id="UP000280792">
    <property type="component" value="Unassembled WGS sequence"/>
</dbReference>
<dbReference type="InterPro" id="IPR035906">
    <property type="entry name" value="MetI-like_sf"/>
</dbReference>
<gene>
    <name evidence="10" type="ORF">D0544_14690</name>
</gene>
<feature type="transmembrane region" description="Helical" evidence="8">
    <location>
        <begin position="382"/>
        <end position="405"/>
    </location>
</feature>
<comment type="similarity">
    <text evidence="2">Belongs to the binding-protein-dependent transport system permease family. CysTW subfamily.</text>
</comment>
<evidence type="ECO:0000256" key="1">
    <source>
        <dbReference type="ARBA" id="ARBA00004651"/>
    </source>
</evidence>
<reference evidence="10 11" key="1">
    <citation type="submission" date="2018-08" db="EMBL/GenBank/DDBJ databases">
        <authorList>
            <person name="Khan S.A."/>
        </authorList>
    </citation>
    <scope>NUCLEOTIDE SEQUENCE [LARGE SCALE GENOMIC DNA]</scope>
    <source>
        <strain evidence="10 11">GTF-13</strain>
    </source>
</reference>
<evidence type="ECO:0000313" key="10">
    <source>
        <dbReference type="EMBL" id="RRJ83084.1"/>
    </source>
</evidence>
<proteinExistence type="inferred from homology"/>
<evidence type="ECO:0000259" key="9">
    <source>
        <dbReference type="PROSITE" id="PS50928"/>
    </source>
</evidence>
<dbReference type="GO" id="GO:0055085">
    <property type="term" value="P:transmembrane transport"/>
    <property type="evidence" value="ECO:0007669"/>
    <property type="project" value="InterPro"/>
</dbReference>
<dbReference type="EMBL" id="QWEZ01000002">
    <property type="protein sequence ID" value="RRJ83084.1"/>
    <property type="molecule type" value="Genomic_DNA"/>
</dbReference>
<feature type="transmembrane region" description="Helical" evidence="8">
    <location>
        <begin position="232"/>
        <end position="249"/>
    </location>
</feature>
<feature type="transmembrane region" description="Helical" evidence="8">
    <location>
        <begin position="340"/>
        <end position="362"/>
    </location>
</feature>
<reference evidence="10 11" key="2">
    <citation type="submission" date="2018-12" db="EMBL/GenBank/DDBJ databases">
        <title>Simiduia agarivorans gen. nov., sp. nov., a marine, agarolytic bacterium isolated from shallow coastal water from Keelung, Taiwan.</title>
        <authorList>
            <person name="Shieh W.Y."/>
        </authorList>
    </citation>
    <scope>NUCLEOTIDE SEQUENCE [LARGE SCALE GENOMIC DNA]</scope>
    <source>
        <strain evidence="10 11">GTF-13</strain>
    </source>
</reference>
<dbReference type="Pfam" id="PF00528">
    <property type="entry name" value="BPD_transp_1"/>
    <property type="match status" value="1"/>
</dbReference>